<dbReference type="PANTHER" id="PTHR30041:SF7">
    <property type="entry name" value="GLOBAL TRANSCRIPTIONAL REGULATOR SPX"/>
    <property type="match status" value="1"/>
</dbReference>
<dbReference type="NCBIfam" id="TIGR01617">
    <property type="entry name" value="arsC_related"/>
    <property type="match status" value="1"/>
</dbReference>
<accession>A0A4R5NEH3</accession>
<evidence type="ECO:0000256" key="2">
    <source>
        <dbReference type="ARBA" id="ARBA00023284"/>
    </source>
</evidence>
<evidence type="ECO:0000313" key="5">
    <source>
        <dbReference type="Proteomes" id="UP000294854"/>
    </source>
</evidence>
<keyword evidence="5" id="KW-1185">Reference proteome</keyword>
<dbReference type="Proteomes" id="UP000294854">
    <property type="component" value="Unassembled WGS sequence"/>
</dbReference>
<evidence type="ECO:0008006" key="6">
    <source>
        <dbReference type="Google" id="ProtNLM"/>
    </source>
</evidence>
<gene>
    <name evidence="4" type="ORF">C5L31_001605</name>
</gene>
<dbReference type="InterPro" id="IPR006660">
    <property type="entry name" value="Arsenate_reductase-like"/>
</dbReference>
<sequence>MLKFYYNANTPSKRKALKWLDDNEIQYETRNINFKPLDEEEITHIMHLSEEGTDQIISKRSKIMQNLHVALSKLSFNGVVKLIKENQGILKSPILMENDKLMSGFDSEQARMFIPPKKRRLEMRNLLSLLIKNDPLLN</sequence>
<dbReference type="InterPro" id="IPR006504">
    <property type="entry name" value="Tscrpt_reg_Spx/MgsR"/>
</dbReference>
<comment type="similarity">
    <text evidence="3">Belongs to the ArsC family.</text>
</comment>
<keyword evidence="2" id="KW-0676">Redox-active center</keyword>
<protein>
    <recommendedName>
        <fullName evidence="6">Transcriptional regulator Spx</fullName>
    </recommendedName>
</protein>
<keyword evidence="1" id="KW-1015">Disulfide bond</keyword>
<name>A0A4R5NEH3_9LACO</name>
<comment type="caution">
    <text evidence="4">The sequence shown here is derived from an EMBL/GenBank/DDBJ whole genome shotgun (WGS) entry which is preliminary data.</text>
</comment>
<organism evidence="4 5">
    <name type="scientific">Secundilactobacillus malefermentans</name>
    <dbReference type="NCBI Taxonomy" id="176292"/>
    <lineage>
        <taxon>Bacteria</taxon>
        <taxon>Bacillati</taxon>
        <taxon>Bacillota</taxon>
        <taxon>Bacilli</taxon>
        <taxon>Lactobacillales</taxon>
        <taxon>Lactobacillaceae</taxon>
        <taxon>Secundilactobacillus</taxon>
    </lineage>
</organism>
<proteinExistence type="inferred from homology"/>
<evidence type="ECO:0000256" key="1">
    <source>
        <dbReference type="ARBA" id="ARBA00023157"/>
    </source>
</evidence>
<evidence type="ECO:0000313" key="4">
    <source>
        <dbReference type="EMBL" id="TDG72131.1"/>
    </source>
</evidence>
<dbReference type="SUPFAM" id="SSF52833">
    <property type="entry name" value="Thioredoxin-like"/>
    <property type="match status" value="1"/>
</dbReference>
<dbReference type="PROSITE" id="PS51353">
    <property type="entry name" value="ARSC"/>
    <property type="match status" value="1"/>
</dbReference>
<reference evidence="4 5" key="1">
    <citation type="journal article" date="2019" name="Appl. Microbiol. Biotechnol.">
        <title>Uncovering carbohydrate metabolism through a genotype-phenotype association study of 56 lactic acid bacteria genomes.</title>
        <authorList>
            <person name="Buron-Moles G."/>
            <person name="Chailyan A."/>
            <person name="Dolejs I."/>
            <person name="Forster J."/>
            <person name="Miks M.H."/>
        </authorList>
    </citation>
    <scope>NUCLEOTIDE SEQUENCE [LARGE SCALE GENOMIC DNA]</scope>
    <source>
        <strain evidence="4 5">ATCC 49373</strain>
    </source>
</reference>
<dbReference type="EMBL" id="PUFO01000100">
    <property type="protein sequence ID" value="TDG72131.1"/>
    <property type="molecule type" value="Genomic_DNA"/>
</dbReference>
<dbReference type="RefSeq" id="WP_010619268.1">
    <property type="nucleotide sequence ID" value="NZ_CP042371.1"/>
</dbReference>
<dbReference type="AlphaFoldDB" id="A0A4R5NEH3"/>
<evidence type="ECO:0000256" key="3">
    <source>
        <dbReference type="PROSITE-ProRule" id="PRU01282"/>
    </source>
</evidence>
<dbReference type="PANTHER" id="PTHR30041">
    <property type="entry name" value="ARSENATE REDUCTASE"/>
    <property type="match status" value="1"/>
</dbReference>
<dbReference type="Pfam" id="PF03960">
    <property type="entry name" value="ArsC"/>
    <property type="match status" value="1"/>
</dbReference>
<dbReference type="InterPro" id="IPR036249">
    <property type="entry name" value="Thioredoxin-like_sf"/>
</dbReference>
<dbReference type="STRING" id="1122149.FD44_GL000529"/>
<dbReference type="Gene3D" id="3.40.30.10">
    <property type="entry name" value="Glutaredoxin"/>
    <property type="match status" value="1"/>
</dbReference>